<dbReference type="GO" id="GO:0005242">
    <property type="term" value="F:inward rectifier potassium channel activity"/>
    <property type="evidence" value="ECO:0007669"/>
    <property type="project" value="TreeGrafter"/>
</dbReference>
<feature type="domain" description="Ion transport" evidence="6">
    <location>
        <begin position="46"/>
        <end position="213"/>
    </location>
</feature>
<feature type="transmembrane region" description="Helical" evidence="5">
    <location>
        <begin position="186"/>
        <end position="210"/>
    </location>
</feature>
<evidence type="ECO:0000256" key="1">
    <source>
        <dbReference type="ARBA" id="ARBA00004141"/>
    </source>
</evidence>
<dbReference type="Pfam" id="PF00520">
    <property type="entry name" value="Ion_trans"/>
    <property type="match status" value="1"/>
</dbReference>
<evidence type="ECO:0000256" key="2">
    <source>
        <dbReference type="ARBA" id="ARBA00022692"/>
    </source>
</evidence>
<keyword evidence="8" id="KW-1185">Reference proteome</keyword>
<evidence type="ECO:0000313" key="8">
    <source>
        <dbReference type="Proteomes" id="UP000326759"/>
    </source>
</evidence>
<dbReference type="GO" id="GO:0042391">
    <property type="term" value="P:regulation of membrane potential"/>
    <property type="evidence" value="ECO:0007669"/>
    <property type="project" value="TreeGrafter"/>
</dbReference>
<dbReference type="Gene3D" id="1.10.287.70">
    <property type="match status" value="1"/>
</dbReference>
<gene>
    <name evidence="7" type="primary">KCNH6</name>
    <name evidence="7" type="ORF">Anas_02082</name>
</gene>
<dbReference type="AlphaFoldDB" id="A0A5N5TPL8"/>
<keyword evidence="3 5" id="KW-1133">Transmembrane helix</keyword>
<evidence type="ECO:0000259" key="6">
    <source>
        <dbReference type="Pfam" id="PF00520"/>
    </source>
</evidence>
<sequence>MNLSISLEVSSHKVLSLGADVLPEYKLQSPRIHRWTILHYSPFKAVWDWIILLLVIYTAIFTPYVAAFLLNEQEAFRKRNQGEHYSDPIVIIDLIVDIMFMVDIVINFRTTYVNHNDEVVSHPWKIALHYLRGWFLIDMVAAIPFDLLLIDDSEETTTLIGLLKTARLLRLVRVARKIDRYSEYGAAVLLLLMATFALIAHWLACIWYAIGNAERPGLITKIGWLDHLANDTGQIYFPNNTGGPSLRVYNVMPVVLFQAIFGGTYIQLIISIIRRWRPTATTV</sequence>
<dbReference type="GO" id="GO:0005886">
    <property type="term" value="C:plasma membrane"/>
    <property type="evidence" value="ECO:0007669"/>
    <property type="project" value="TreeGrafter"/>
</dbReference>
<dbReference type="EMBL" id="SEYY01000067">
    <property type="protein sequence ID" value="KAB7508096.1"/>
    <property type="molecule type" value="Genomic_DNA"/>
</dbReference>
<dbReference type="InterPro" id="IPR005821">
    <property type="entry name" value="Ion_trans_dom"/>
</dbReference>
<name>A0A5N5TPL8_9CRUS</name>
<dbReference type="InterPro" id="IPR050818">
    <property type="entry name" value="KCNH_animal-type"/>
</dbReference>
<protein>
    <submittedName>
        <fullName evidence="7">Potassium voltage-gated channel subfamily H member 6</fullName>
    </submittedName>
</protein>
<dbReference type="Proteomes" id="UP000326759">
    <property type="component" value="Unassembled WGS sequence"/>
</dbReference>
<comment type="subcellular location">
    <subcellularLocation>
        <location evidence="1">Membrane</location>
        <topology evidence="1">Multi-pass membrane protein</topology>
    </subcellularLocation>
</comment>
<keyword evidence="4 5" id="KW-0472">Membrane</keyword>
<organism evidence="7 8">
    <name type="scientific">Armadillidium nasatum</name>
    <dbReference type="NCBI Taxonomy" id="96803"/>
    <lineage>
        <taxon>Eukaryota</taxon>
        <taxon>Metazoa</taxon>
        <taxon>Ecdysozoa</taxon>
        <taxon>Arthropoda</taxon>
        <taxon>Crustacea</taxon>
        <taxon>Multicrustacea</taxon>
        <taxon>Malacostraca</taxon>
        <taxon>Eumalacostraca</taxon>
        <taxon>Peracarida</taxon>
        <taxon>Isopoda</taxon>
        <taxon>Oniscidea</taxon>
        <taxon>Crinocheta</taxon>
        <taxon>Armadillidiidae</taxon>
        <taxon>Armadillidium</taxon>
    </lineage>
</organism>
<keyword evidence="2 5" id="KW-0812">Transmembrane</keyword>
<accession>A0A5N5TPL8</accession>
<dbReference type="SUPFAM" id="SSF81324">
    <property type="entry name" value="Voltage-gated potassium channels"/>
    <property type="match status" value="1"/>
</dbReference>
<dbReference type="PANTHER" id="PTHR10217">
    <property type="entry name" value="VOLTAGE AND LIGAND GATED POTASSIUM CHANNEL"/>
    <property type="match status" value="1"/>
</dbReference>
<evidence type="ECO:0000313" key="7">
    <source>
        <dbReference type="EMBL" id="KAB7508096.1"/>
    </source>
</evidence>
<comment type="caution">
    <text evidence="7">The sequence shown here is derived from an EMBL/GenBank/DDBJ whole genome shotgun (WGS) entry which is preliminary data.</text>
</comment>
<proteinExistence type="predicted"/>
<evidence type="ECO:0000256" key="5">
    <source>
        <dbReference type="SAM" id="Phobius"/>
    </source>
</evidence>
<dbReference type="PANTHER" id="PTHR10217:SF548">
    <property type="entry name" value="GH12235P"/>
    <property type="match status" value="1"/>
</dbReference>
<evidence type="ECO:0000256" key="4">
    <source>
        <dbReference type="ARBA" id="ARBA00023136"/>
    </source>
</evidence>
<feature type="transmembrane region" description="Helical" evidence="5">
    <location>
        <begin position="49"/>
        <end position="70"/>
    </location>
</feature>
<dbReference type="PRINTS" id="PR01463">
    <property type="entry name" value="EAGCHANLFMLY"/>
</dbReference>
<evidence type="ECO:0000256" key="3">
    <source>
        <dbReference type="ARBA" id="ARBA00022989"/>
    </source>
</evidence>
<feature type="transmembrane region" description="Helical" evidence="5">
    <location>
        <begin position="251"/>
        <end position="273"/>
    </location>
</feature>
<dbReference type="OrthoDB" id="432483at2759"/>
<dbReference type="InterPro" id="IPR003938">
    <property type="entry name" value="K_chnl_volt-dep_EAG/ELK/ERG"/>
</dbReference>
<reference evidence="7 8" key="1">
    <citation type="journal article" date="2019" name="PLoS Biol.">
        <title>Sex chromosomes control vertical transmission of feminizing Wolbachia symbionts in an isopod.</title>
        <authorList>
            <person name="Becking T."/>
            <person name="Chebbi M.A."/>
            <person name="Giraud I."/>
            <person name="Moumen B."/>
            <person name="Laverre T."/>
            <person name="Caubet Y."/>
            <person name="Peccoud J."/>
            <person name="Gilbert C."/>
            <person name="Cordaux R."/>
        </authorList>
    </citation>
    <scope>NUCLEOTIDE SEQUENCE [LARGE SCALE GENOMIC DNA]</scope>
    <source>
        <strain evidence="7">ANa2</strain>
        <tissue evidence="7">Whole body excluding digestive tract and cuticle</tissue>
    </source>
</reference>